<dbReference type="GO" id="GO:0016020">
    <property type="term" value="C:membrane"/>
    <property type="evidence" value="ECO:0007669"/>
    <property type="project" value="UniProtKB-SubCell"/>
</dbReference>
<keyword evidence="11" id="KW-1185">Reference proteome</keyword>
<name>A0AAJ0HLF2_9PEZI</name>
<evidence type="ECO:0000256" key="2">
    <source>
        <dbReference type="ARBA" id="ARBA00004370"/>
    </source>
</evidence>
<keyword evidence="6" id="KW-0496">Mitochondrion</keyword>
<evidence type="ECO:0000256" key="9">
    <source>
        <dbReference type="SAM" id="Phobius"/>
    </source>
</evidence>
<evidence type="ECO:0000256" key="4">
    <source>
        <dbReference type="ARBA" id="ARBA00022989"/>
    </source>
</evidence>
<reference evidence="10" key="2">
    <citation type="submission" date="2023-06" db="EMBL/GenBank/DDBJ databases">
        <authorList>
            <consortium name="Lawrence Berkeley National Laboratory"/>
            <person name="Haridas S."/>
            <person name="Hensen N."/>
            <person name="Bonometti L."/>
            <person name="Westerberg I."/>
            <person name="Brannstrom I.O."/>
            <person name="Guillou S."/>
            <person name="Cros-Aarteil S."/>
            <person name="Calhoun S."/>
            <person name="Kuo A."/>
            <person name="Mondo S."/>
            <person name="Pangilinan J."/>
            <person name="Riley R."/>
            <person name="Labutti K."/>
            <person name="Andreopoulos B."/>
            <person name="Lipzen A."/>
            <person name="Chen C."/>
            <person name="Yanf M."/>
            <person name="Daum C."/>
            <person name="Ng V."/>
            <person name="Clum A."/>
            <person name="Steindorff A."/>
            <person name="Ohm R."/>
            <person name="Martin F."/>
            <person name="Silar P."/>
            <person name="Natvig D."/>
            <person name="Lalanne C."/>
            <person name="Gautier V."/>
            <person name="Ament-Velasquez S.L."/>
            <person name="Kruys A."/>
            <person name="Hutchinson M.I."/>
            <person name="Powell A.J."/>
            <person name="Barry K."/>
            <person name="Miller A.N."/>
            <person name="Grigoriev I.V."/>
            <person name="Debuchy R."/>
            <person name="Gladieux P."/>
            <person name="Thoren M.H."/>
            <person name="Johannesson H."/>
        </authorList>
    </citation>
    <scope>NUCLEOTIDE SEQUENCE</scope>
    <source>
        <strain evidence="10">CBS 955.72</strain>
    </source>
</reference>
<dbReference type="Proteomes" id="UP001275084">
    <property type="component" value="Unassembled WGS sequence"/>
</dbReference>
<gene>
    <name evidence="10" type="ORF">B0T25DRAFT_538026</name>
</gene>
<organism evidence="10 11">
    <name type="scientific">Lasiosphaeria hispida</name>
    <dbReference type="NCBI Taxonomy" id="260671"/>
    <lineage>
        <taxon>Eukaryota</taxon>
        <taxon>Fungi</taxon>
        <taxon>Dikarya</taxon>
        <taxon>Ascomycota</taxon>
        <taxon>Pezizomycotina</taxon>
        <taxon>Sordariomycetes</taxon>
        <taxon>Sordariomycetidae</taxon>
        <taxon>Sordariales</taxon>
        <taxon>Lasiosphaeriaceae</taxon>
        <taxon>Lasiosphaeria</taxon>
    </lineage>
</organism>
<dbReference type="PANTHER" id="PTHR14360">
    <property type="entry name" value="PROTEIN FMP32, MITOCHONDRIAL"/>
    <property type="match status" value="1"/>
</dbReference>
<feature type="transmembrane region" description="Helical" evidence="9">
    <location>
        <begin position="382"/>
        <end position="403"/>
    </location>
</feature>
<reference evidence="10" key="1">
    <citation type="journal article" date="2023" name="Mol. Phylogenet. Evol.">
        <title>Genome-scale phylogeny and comparative genomics of the fungal order Sordariales.</title>
        <authorList>
            <person name="Hensen N."/>
            <person name="Bonometti L."/>
            <person name="Westerberg I."/>
            <person name="Brannstrom I.O."/>
            <person name="Guillou S."/>
            <person name="Cros-Aarteil S."/>
            <person name="Calhoun S."/>
            <person name="Haridas S."/>
            <person name="Kuo A."/>
            <person name="Mondo S."/>
            <person name="Pangilinan J."/>
            <person name="Riley R."/>
            <person name="LaButti K."/>
            <person name="Andreopoulos B."/>
            <person name="Lipzen A."/>
            <person name="Chen C."/>
            <person name="Yan M."/>
            <person name="Daum C."/>
            <person name="Ng V."/>
            <person name="Clum A."/>
            <person name="Steindorff A."/>
            <person name="Ohm R.A."/>
            <person name="Martin F."/>
            <person name="Silar P."/>
            <person name="Natvig D.O."/>
            <person name="Lalanne C."/>
            <person name="Gautier V."/>
            <person name="Ament-Velasquez S.L."/>
            <person name="Kruys A."/>
            <person name="Hutchinson M.I."/>
            <person name="Powell A.J."/>
            <person name="Barry K."/>
            <person name="Miller A.N."/>
            <person name="Grigoriev I.V."/>
            <person name="Debuchy R."/>
            <person name="Gladieux P."/>
            <person name="Hiltunen Thoren M."/>
            <person name="Johannesson H."/>
        </authorList>
    </citation>
    <scope>NUCLEOTIDE SEQUENCE</scope>
    <source>
        <strain evidence="10">CBS 955.72</strain>
    </source>
</reference>
<dbReference type="InterPro" id="IPR024461">
    <property type="entry name" value="CCDC90-like"/>
</dbReference>
<protein>
    <recommendedName>
        <fullName evidence="12">MOZ protein represents a chromatin-associated acetyltransferase</fullName>
    </recommendedName>
</protein>
<evidence type="ECO:0000256" key="1">
    <source>
        <dbReference type="ARBA" id="ARBA00004173"/>
    </source>
</evidence>
<feature type="region of interest" description="Disordered" evidence="8">
    <location>
        <begin position="404"/>
        <end position="446"/>
    </location>
</feature>
<accession>A0AAJ0HLF2</accession>
<keyword evidence="4 9" id="KW-1133">Transmembrane helix</keyword>
<keyword evidence="5" id="KW-0175">Coiled coil</keyword>
<dbReference type="PANTHER" id="PTHR14360:SF12">
    <property type="entry name" value="MOZ PROTEIN REPRESENTS A CHROMATIN-ASSOCIATED ACETYLTRANSFERASE"/>
    <property type="match status" value="1"/>
</dbReference>
<dbReference type="Gene3D" id="1.20.5.340">
    <property type="match status" value="1"/>
</dbReference>
<evidence type="ECO:0000256" key="7">
    <source>
        <dbReference type="ARBA" id="ARBA00023136"/>
    </source>
</evidence>
<feature type="region of interest" description="Disordered" evidence="8">
    <location>
        <begin position="77"/>
        <end position="216"/>
    </location>
</feature>
<sequence length="446" mass="48759">MRKTSVMATSRLTFLYPHLFRPGRWSEPAAHIVSRRSHGRDVTSPAPSCQHAASFITPSVSKQAPFAKRHGKAVEPLPIHAPPALDPSPSTLEPKNDVQESGQGEQGGGPPDGVEAVRGIGGGGGSSKADVDTKTQKAPPPSPEESKTAEGAQGAPESPPELEPQAQPVAPGDPSAIPKGTIGPMGSVLHMGPPSNPPEEPTPEDKSPYKPPPHLVPPPYVHHFDSYSLVKQLSASGYTINQSITAMKAVRGILANNLDVAQESLVSKSDVENETYLFRAACSELGTEVKNNRRVADEQLRQQRTLLQHEVDILSQRLSQELQTLNDNVRGMFNDRRMAVREEQKEVDSKIQQINYKISVMLNSDSKSEIEGLRWVLIRRSVVGIIFMAVLTLGTLRYASYLTHERQKEHERRKREREREAEQAKRHGGKQDNMSGPDAAEILSAA</sequence>
<dbReference type="AlphaFoldDB" id="A0AAJ0HLF2"/>
<comment type="caution">
    <text evidence="10">The sequence shown here is derived from an EMBL/GenBank/DDBJ whole genome shotgun (WGS) entry which is preliminary data.</text>
</comment>
<evidence type="ECO:0008006" key="12">
    <source>
        <dbReference type="Google" id="ProtNLM"/>
    </source>
</evidence>
<keyword evidence="3 9" id="KW-0812">Transmembrane</keyword>
<dbReference type="Pfam" id="PF07798">
    <property type="entry name" value="CCDC90-like"/>
    <property type="match status" value="1"/>
</dbReference>
<evidence type="ECO:0000256" key="8">
    <source>
        <dbReference type="SAM" id="MobiDB-lite"/>
    </source>
</evidence>
<dbReference type="EMBL" id="JAUIQD010000003">
    <property type="protein sequence ID" value="KAK3357005.1"/>
    <property type="molecule type" value="Genomic_DNA"/>
</dbReference>
<dbReference type="FunFam" id="1.20.5.340:FF:000041">
    <property type="entry name" value="Moz represents a chromatin-associated acetyltransferase protein"/>
    <property type="match status" value="1"/>
</dbReference>
<evidence type="ECO:0000256" key="6">
    <source>
        <dbReference type="ARBA" id="ARBA00023128"/>
    </source>
</evidence>
<evidence type="ECO:0000313" key="10">
    <source>
        <dbReference type="EMBL" id="KAK3357005.1"/>
    </source>
</evidence>
<evidence type="ECO:0000256" key="3">
    <source>
        <dbReference type="ARBA" id="ARBA00022692"/>
    </source>
</evidence>
<evidence type="ECO:0000256" key="5">
    <source>
        <dbReference type="ARBA" id="ARBA00023054"/>
    </source>
</evidence>
<dbReference type="GO" id="GO:0005739">
    <property type="term" value="C:mitochondrion"/>
    <property type="evidence" value="ECO:0007669"/>
    <property type="project" value="UniProtKB-SubCell"/>
</dbReference>
<comment type="subcellular location">
    <subcellularLocation>
        <location evidence="2">Membrane</location>
    </subcellularLocation>
    <subcellularLocation>
        <location evidence="1">Mitochondrion</location>
    </subcellularLocation>
</comment>
<keyword evidence="7 9" id="KW-0472">Membrane</keyword>
<evidence type="ECO:0000313" key="11">
    <source>
        <dbReference type="Proteomes" id="UP001275084"/>
    </source>
</evidence>
<proteinExistence type="predicted"/>